<dbReference type="AlphaFoldDB" id="A0A0N5CU19"/>
<dbReference type="Proteomes" id="UP000276776">
    <property type="component" value="Unassembled WGS sequence"/>
</dbReference>
<reference evidence="2 3" key="2">
    <citation type="submission" date="2018-11" db="EMBL/GenBank/DDBJ databases">
        <authorList>
            <consortium name="Pathogen Informatics"/>
        </authorList>
    </citation>
    <scope>NUCLEOTIDE SEQUENCE [LARGE SCALE GENOMIC DNA]</scope>
</reference>
<dbReference type="OrthoDB" id="16284at2759"/>
<feature type="domain" description="PRORP" evidence="1">
    <location>
        <begin position="32"/>
        <end position="150"/>
    </location>
</feature>
<dbReference type="Gene3D" id="3.40.50.11980">
    <property type="match status" value="1"/>
</dbReference>
<gene>
    <name evidence="2" type="ORF">TCLT_LOCUS3725</name>
</gene>
<dbReference type="EMBL" id="UYYF01004265">
    <property type="protein sequence ID" value="VDN00718.1"/>
    <property type="molecule type" value="Genomic_DNA"/>
</dbReference>
<evidence type="ECO:0000313" key="2">
    <source>
        <dbReference type="EMBL" id="VDN00718.1"/>
    </source>
</evidence>
<protein>
    <submittedName>
        <fullName evidence="4">PRORP domain-containing protein</fullName>
    </submittedName>
</protein>
<reference evidence="4" key="1">
    <citation type="submission" date="2017-02" db="UniProtKB">
        <authorList>
            <consortium name="WormBaseParasite"/>
        </authorList>
    </citation>
    <scope>IDENTIFICATION</scope>
</reference>
<evidence type="ECO:0000259" key="1">
    <source>
        <dbReference type="Pfam" id="PF16953"/>
    </source>
</evidence>
<proteinExistence type="predicted"/>
<dbReference type="STRING" id="103827.A0A0N5CU19"/>
<accession>A0A0N5CU19</accession>
<dbReference type="OMA" id="KTHIERN"/>
<keyword evidence="3" id="KW-1185">Reference proteome</keyword>
<evidence type="ECO:0000313" key="4">
    <source>
        <dbReference type="WBParaSite" id="TCLT_0000373601-mRNA-1"/>
    </source>
</evidence>
<dbReference type="Pfam" id="PF16953">
    <property type="entry name" value="PRORP"/>
    <property type="match status" value="1"/>
</dbReference>
<sequence>MKIFSSATDQEILNLKTHIERNLKSSCESDRKLVVDALNVLYTGISNLWLGSGIDDILKKSLKMFNSVLLIIRKGGDTSRVWNKRDKFINSRLSAFFCHRMSSDDLFVLLAAMELGMNTYFLTNDSFMNHRQMLSPAGQSLFDKWVEKRAVRLYGKDIVVSS</sequence>
<dbReference type="InterPro" id="IPR031595">
    <property type="entry name" value="PRORP_C"/>
</dbReference>
<organism evidence="4">
    <name type="scientific">Thelazia callipaeda</name>
    <name type="common">Oriental eyeworm</name>
    <name type="synonym">Parasitic nematode</name>
    <dbReference type="NCBI Taxonomy" id="103827"/>
    <lineage>
        <taxon>Eukaryota</taxon>
        <taxon>Metazoa</taxon>
        <taxon>Ecdysozoa</taxon>
        <taxon>Nematoda</taxon>
        <taxon>Chromadorea</taxon>
        <taxon>Rhabditida</taxon>
        <taxon>Spirurina</taxon>
        <taxon>Spiruromorpha</taxon>
        <taxon>Thelazioidea</taxon>
        <taxon>Thelaziidae</taxon>
        <taxon>Thelazia</taxon>
    </lineage>
</organism>
<evidence type="ECO:0000313" key="3">
    <source>
        <dbReference type="Proteomes" id="UP000276776"/>
    </source>
</evidence>
<name>A0A0N5CU19_THECL</name>
<dbReference type="WBParaSite" id="TCLT_0000373601-mRNA-1">
    <property type="protein sequence ID" value="TCLT_0000373601-mRNA-1"/>
    <property type="gene ID" value="TCLT_0000373601"/>
</dbReference>